<keyword evidence="1" id="KW-0472">Membrane</keyword>
<dbReference type="Proteomes" id="UP000036959">
    <property type="component" value="Unassembled WGS sequence"/>
</dbReference>
<comment type="caution">
    <text evidence="2">The sequence shown here is derived from an EMBL/GenBank/DDBJ whole genome shotgun (WGS) entry which is preliminary data.</text>
</comment>
<feature type="transmembrane region" description="Helical" evidence="1">
    <location>
        <begin position="39"/>
        <end position="58"/>
    </location>
</feature>
<dbReference type="PATRIC" id="fig|242163.4.peg.1616"/>
<keyword evidence="1" id="KW-1133">Transmembrane helix</keyword>
<dbReference type="AlphaFoldDB" id="A0A0L0M9V8"/>
<sequence>MNPENDQPPPEAGPPKIAPEAVALRAQPRQVMRLNRRTLALLSGGLGIAVLGAALWSLQPHRHIGNEATELYSRACKIEFAGMDPTTQSGADVNAHLSQVCSARVEVEA</sequence>
<protein>
    <submittedName>
        <fullName evidence="2">Conjugative transfer protein TrbI</fullName>
    </submittedName>
</protein>
<dbReference type="EMBL" id="LFJJ01000154">
    <property type="protein sequence ID" value="KND59158.1"/>
    <property type="molecule type" value="Genomic_DNA"/>
</dbReference>
<evidence type="ECO:0000313" key="3">
    <source>
        <dbReference type="Proteomes" id="UP000036959"/>
    </source>
</evidence>
<evidence type="ECO:0000256" key="1">
    <source>
        <dbReference type="SAM" id="Phobius"/>
    </source>
</evidence>
<accession>A0A0L0M9V8</accession>
<evidence type="ECO:0000313" key="2">
    <source>
        <dbReference type="EMBL" id="KND59158.1"/>
    </source>
</evidence>
<gene>
    <name evidence="2" type="ORF">BVER_01184c</name>
</gene>
<keyword evidence="3" id="KW-1185">Reference proteome</keyword>
<reference evidence="3" key="1">
    <citation type="submission" date="2015-06" db="EMBL/GenBank/DDBJ databases">
        <title>Comparative genomics of Burkholderia leaf nodule symbionts.</title>
        <authorList>
            <person name="Carlier A."/>
            <person name="Eberl L."/>
            <person name="Pinto-Carbo M."/>
        </authorList>
    </citation>
    <scope>NUCLEOTIDE SEQUENCE [LARGE SCALE GENOMIC DNA]</scope>
    <source>
        <strain evidence="3">UZHbot4</strain>
    </source>
</reference>
<name>A0A0L0M9V8_9BURK</name>
<proteinExistence type="predicted"/>
<keyword evidence="1" id="KW-0812">Transmembrane</keyword>
<organism evidence="2 3">
    <name type="scientific">Candidatus Burkholderia verschuerenii</name>
    <dbReference type="NCBI Taxonomy" id="242163"/>
    <lineage>
        <taxon>Bacteria</taxon>
        <taxon>Pseudomonadati</taxon>
        <taxon>Pseudomonadota</taxon>
        <taxon>Betaproteobacteria</taxon>
        <taxon>Burkholderiales</taxon>
        <taxon>Burkholderiaceae</taxon>
        <taxon>Burkholderia</taxon>
    </lineage>
</organism>